<sequence>MKNLARIITFWGIVCPLFVTAPIIAFAEIQKPKLPTTPPNTLLSVEIQKGNCPKTIGVWTDFRYYEGGGEHTVIANTYPIAGTAKLKSTGNKFVEYTAPLKQAYTSCVGRAIHKELPYRLRFQNGQVLFRVDLPKDTPSNPSEFSTRAILGSRPYVKWAIAD</sequence>
<dbReference type="EMBL" id="CP124543">
    <property type="protein sequence ID" value="WGV27526.1"/>
    <property type="molecule type" value="Genomic_DNA"/>
</dbReference>
<organism evidence="1 2">
    <name type="scientific">Halotia branconii CENA392</name>
    <dbReference type="NCBI Taxonomy" id="1539056"/>
    <lineage>
        <taxon>Bacteria</taxon>
        <taxon>Bacillati</taxon>
        <taxon>Cyanobacteriota</taxon>
        <taxon>Cyanophyceae</taxon>
        <taxon>Nostocales</taxon>
        <taxon>Nodulariaceae</taxon>
        <taxon>Halotia</taxon>
    </lineage>
</organism>
<protein>
    <submittedName>
        <fullName evidence="1">Uncharacterized protein</fullName>
    </submittedName>
</protein>
<proteinExistence type="predicted"/>
<evidence type="ECO:0000313" key="1">
    <source>
        <dbReference type="EMBL" id="WGV27526.1"/>
    </source>
</evidence>
<dbReference type="Proteomes" id="UP001223520">
    <property type="component" value="Chromosome"/>
</dbReference>
<dbReference type="AlphaFoldDB" id="A0AAJ6PB93"/>
<dbReference type="KEGG" id="hbq:QI031_08570"/>
<name>A0AAJ6PB93_9CYAN</name>
<gene>
    <name evidence="1" type="ORF">QI031_08570</name>
</gene>
<dbReference type="RefSeq" id="WP_281484765.1">
    <property type="nucleotide sequence ID" value="NZ_CP124543.1"/>
</dbReference>
<reference evidence="1 2" key="1">
    <citation type="journal article" date="2023" name="Limnol Oceanogr Lett">
        <title>Environmental adaptations by the intertidal Antarctic cyanobacterium Halotia branconii CENA392 as revealed using long-read genome sequencing.</title>
        <authorList>
            <person name="Dextro R.B."/>
            <person name="Delbaje E."/>
            <person name="Freitas P.N.N."/>
            <person name="Geraldes V."/>
            <person name="Pinto E."/>
            <person name="Long P.F."/>
            <person name="Fiore M.F."/>
        </authorList>
    </citation>
    <scope>NUCLEOTIDE SEQUENCE [LARGE SCALE GENOMIC DNA]</scope>
    <source>
        <strain evidence="1 2">CENA392</strain>
    </source>
</reference>
<accession>A0AAJ6PB93</accession>
<keyword evidence="2" id="KW-1185">Reference proteome</keyword>
<evidence type="ECO:0000313" key="2">
    <source>
        <dbReference type="Proteomes" id="UP001223520"/>
    </source>
</evidence>